<sequence>MVYKTNDHEAPKCVVEILKLNVPIGGTIFISIATEKSSVRSEIRRTKRSPSVKTHNCSEEKIIEEDHLQYLDMDVVYEYQKYYVGNLNLDWECKWCLRVNASYDVIQNGIIEQIHKENSWTLTVDVMETYSKYNFYKFDGFIFILLAKQLNYHMRNLKHIIRNLSLPKATVIIIVLGIPQNIQVVFDFLSTFSLFKTIVIHQDKNEFFSISSWRPDHCGNFERVILLGTCQEVRTIPIRLKIAESQRDYKKCPVVIYGHNDPPFAIYNNYDVITDGIEFILIQQIISHLNLQLKDYKTDEFDKTETIGLGGSRIGTDELMNSITFMERYHTEFFTWFVPESKSRPHWSNLTQVFNIYTWGFILLSLALISISLKLLNSLKITDHMQYFLDPWAILLNVSASKIPHGISVRVVFMTWVISSIALTTVFQAFMTSYFTDPGIQHQIDTFEELEESNLNLSFHILPKEYWYILPIRDKYIQFTNMCDMLIYCFYVSNIGAFTDENIFIYNSRLYFKDIRTTSFHKFSSEGISVHRTLNMFTLSPYLPLVNKLTKRLVEAGIVEKIVDDFVDPSGWTRGVKLEANAKNDYIPLSLLHMTSVFTYLLIGLALSNVIFVGEVILNYFHFYTT</sequence>
<evidence type="ECO:0000256" key="3">
    <source>
        <dbReference type="ARBA" id="ARBA00022475"/>
    </source>
</evidence>
<evidence type="ECO:0000256" key="4">
    <source>
        <dbReference type="ARBA" id="ARBA00022692"/>
    </source>
</evidence>
<evidence type="ECO:0000313" key="11">
    <source>
        <dbReference type="EMBL" id="KAJ9583295.1"/>
    </source>
</evidence>
<dbReference type="PANTHER" id="PTHR42643">
    <property type="entry name" value="IONOTROPIC RECEPTOR 20A-RELATED"/>
    <property type="match status" value="1"/>
</dbReference>
<dbReference type="InterPro" id="IPR001320">
    <property type="entry name" value="Iontro_rcpt_C"/>
</dbReference>
<dbReference type="PANTHER" id="PTHR42643:SF24">
    <property type="entry name" value="IONOTROPIC RECEPTOR 60A"/>
    <property type="match status" value="1"/>
</dbReference>
<feature type="domain" description="Ionotropic glutamate receptor C-terminal" evidence="10">
    <location>
        <begin position="391"/>
        <end position="605"/>
    </location>
</feature>
<keyword evidence="12" id="KW-1185">Reference proteome</keyword>
<keyword evidence="5 9" id="KW-1133">Transmembrane helix</keyword>
<dbReference type="GO" id="GO:0015276">
    <property type="term" value="F:ligand-gated monoatomic ion channel activity"/>
    <property type="evidence" value="ECO:0007669"/>
    <property type="project" value="InterPro"/>
</dbReference>
<comment type="similarity">
    <text evidence="2">Belongs to the glutamate-gated ion channel (TC 1.A.10.1) family.</text>
</comment>
<reference evidence="11" key="1">
    <citation type="journal article" date="2023" name="IScience">
        <title>Live-bearing cockroach genome reveals convergent evolutionary mechanisms linked to viviparity in insects and beyond.</title>
        <authorList>
            <person name="Fouks B."/>
            <person name="Harrison M.C."/>
            <person name="Mikhailova A.A."/>
            <person name="Marchal E."/>
            <person name="English S."/>
            <person name="Carruthers M."/>
            <person name="Jennings E.C."/>
            <person name="Chiamaka E.L."/>
            <person name="Frigard R.A."/>
            <person name="Pippel M."/>
            <person name="Attardo G.M."/>
            <person name="Benoit J.B."/>
            <person name="Bornberg-Bauer E."/>
            <person name="Tobe S.S."/>
        </authorList>
    </citation>
    <scope>NUCLEOTIDE SEQUENCE</scope>
    <source>
        <strain evidence="11">Stay&amp;Tobe</strain>
    </source>
</reference>
<evidence type="ECO:0000256" key="9">
    <source>
        <dbReference type="SAM" id="Phobius"/>
    </source>
</evidence>
<proteinExistence type="inferred from homology"/>
<keyword evidence="4 9" id="KW-0812">Transmembrane</keyword>
<dbReference type="GO" id="GO:0005886">
    <property type="term" value="C:plasma membrane"/>
    <property type="evidence" value="ECO:0007669"/>
    <property type="project" value="UniProtKB-SubCell"/>
</dbReference>
<feature type="transmembrane region" description="Helical" evidence="9">
    <location>
        <begin position="411"/>
        <end position="431"/>
    </location>
</feature>
<gene>
    <name evidence="11" type="ORF">L9F63_022362</name>
</gene>
<reference evidence="11" key="2">
    <citation type="submission" date="2023-05" db="EMBL/GenBank/DDBJ databases">
        <authorList>
            <person name="Fouks B."/>
        </authorList>
    </citation>
    <scope>NUCLEOTIDE SEQUENCE</scope>
    <source>
        <strain evidence="11">Stay&amp;Tobe</strain>
        <tissue evidence="11">Testes</tissue>
    </source>
</reference>
<evidence type="ECO:0000313" key="12">
    <source>
        <dbReference type="Proteomes" id="UP001233999"/>
    </source>
</evidence>
<evidence type="ECO:0000256" key="5">
    <source>
        <dbReference type="ARBA" id="ARBA00022989"/>
    </source>
</evidence>
<accession>A0AAD7ZMB3</accession>
<evidence type="ECO:0000256" key="7">
    <source>
        <dbReference type="ARBA" id="ARBA00023170"/>
    </source>
</evidence>
<protein>
    <recommendedName>
        <fullName evidence="10">Ionotropic glutamate receptor C-terminal domain-containing protein</fullName>
    </recommendedName>
</protein>
<dbReference type="GO" id="GO:0050906">
    <property type="term" value="P:detection of stimulus involved in sensory perception"/>
    <property type="evidence" value="ECO:0007669"/>
    <property type="project" value="UniProtKB-ARBA"/>
</dbReference>
<feature type="transmembrane region" description="Helical" evidence="9">
    <location>
        <begin position="597"/>
        <end position="621"/>
    </location>
</feature>
<dbReference type="Proteomes" id="UP001233999">
    <property type="component" value="Unassembled WGS sequence"/>
</dbReference>
<dbReference type="Pfam" id="PF00060">
    <property type="entry name" value="Lig_chan"/>
    <property type="match status" value="1"/>
</dbReference>
<dbReference type="EMBL" id="JASPKZ010007620">
    <property type="protein sequence ID" value="KAJ9583295.1"/>
    <property type="molecule type" value="Genomic_DNA"/>
</dbReference>
<dbReference type="InterPro" id="IPR052192">
    <property type="entry name" value="Insect_Ionotropic_Sensory_Rcpt"/>
</dbReference>
<comment type="caution">
    <text evidence="11">The sequence shown here is derived from an EMBL/GenBank/DDBJ whole genome shotgun (WGS) entry which is preliminary data.</text>
</comment>
<keyword evidence="3" id="KW-1003">Cell membrane</keyword>
<dbReference type="Gene3D" id="1.10.287.70">
    <property type="match status" value="1"/>
</dbReference>
<keyword evidence="8" id="KW-0325">Glycoprotein</keyword>
<evidence type="ECO:0000259" key="10">
    <source>
        <dbReference type="Pfam" id="PF00060"/>
    </source>
</evidence>
<feature type="transmembrane region" description="Helical" evidence="9">
    <location>
        <begin position="356"/>
        <end position="376"/>
    </location>
</feature>
<evidence type="ECO:0000256" key="1">
    <source>
        <dbReference type="ARBA" id="ARBA00004651"/>
    </source>
</evidence>
<keyword evidence="7" id="KW-0675">Receptor</keyword>
<keyword evidence="6 9" id="KW-0472">Membrane</keyword>
<evidence type="ECO:0000256" key="2">
    <source>
        <dbReference type="ARBA" id="ARBA00008685"/>
    </source>
</evidence>
<name>A0AAD7ZMB3_DIPPU</name>
<evidence type="ECO:0000256" key="8">
    <source>
        <dbReference type="ARBA" id="ARBA00023180"/>
    </source>
</evidence>
<comment type="subcellular location">
    <subcellularLocation>
        <location evidence="1">Cell membrane</location>
        <topology evidence="1">Multi-pass membrane protein</topology>
    </subcellularLocation>
</comment>
<organism evidence="11 12">
    <name type="scientific">Diploptera punctata</name>
    <name type="common">Pacific beetle cockroach</name>
    <dbReference type="NCBI Taxonomy" id="6984"/>
    <lineage>
        <taxon>Eukaryota</taxon>
        <taxon>Metazoa</taxon>
        <taxon>Ecdysozoa</taxon>
        <taxon>Arthropoda</taxon>
        <taxon>Hexapoda</taxon>
        <taxon>Insecta</taxon>
        <taxon>Pterygota</taxon>
        <taxon>Neoptera</taxon>
        <taxon>Polyneoptera</taxon>
        <taxon>Dictyoptera</taxon>
        <taxon>Blattodea</taxon>
        <taxon>Blaberoidea</taxon>
        <taxon>Blaberidae</taxon>
        <taxon>Diplopterinae</taxon>
        <taxon>Diploptera</taxon>
    </lineage>
</organism>
<dbReference type="AlphaFoldDB" id="A0AAD7ZMB3"/>
<evidence type="ECO:0000256" key="6">
    <source>
        <dbReference type="ARBA" id="ARBA00023136"/>
    </source>
</evidence>